<evidence type="ECO:0000256" key="2">
    <source>
        <dbReference type="ARBA" id="ARBA00022679"/>
    </source>
</evidence>
<dbReference type="InterPro" id="IPR011611">
    <property type="entry name" value="PfkB_dom"/>
</dbReference>
<dbReference type="AlphaFoldDB" id="A0A1H9WY64"/>
<keyword evidence="6" id="KW-1185">Reference proteome</keyword>
<dbReference type="PANTHER" id="PTHR43320">
    <property type="entry name" value="SUGAR KINASE"/>
    <property type="match status" value="1"/>
</dbReference>
<dbReference type="CDD" id="cd01168">
    <property type="entry name" value="adenosine_kinase"/>
    <property type="match status" value="1"/>
</dbReference>
<dbReference type="Gene3D" id="3.40.1190.20">
    <property type="match status" value="1"/>
</dbReference>
<keyword evidence="2" id="KW-0808">Transferase</keyword>
<dbReference type="OrthoDB" id="9813569at2"/>
<dbReference type="InterPro" id="IPR002173">
    <property type="entry name" value="Carboh/pur_kinase_PfkB_CS"/>
</dbReference>
<accession>A0A1H9WY64</accession>
<evidence type="ECO:0000256" key="1">
    <source>
        <dbReference type="ARBA" id="ARBA00010688"/>
    </source>
</evidence>
<sequence length="330" mass="33670">MNETTPHIVGLGNALVDVVAPVEAEVITRHKLTPGGMHLVDAEAAHALFSEVGPGVRQSGGSVANSIAHLADLGVKGTYLGKIAEDDLGATFTEEMRGLGISAPVAAAPQGETGTGRCVVLVTPDGERTMSTFLGAAVTLEPGDISPDHITGCGILFVEGYLWDAPHGPAVIAKAAEEAKKTGAKVALTPSDPGCVERNREAMMGFINDHADILIGNHTEIGALSGTDDTEAAMDWALERVGIVALTEHEKGSLVADSTGRHRVQAEPISKVVDSTGAGDAYASGFLGGLVLGKPVQDAGRMGAELAARVLGHYGARDGAAARAIALPAA</sequence>
<organism evidence="5 6">
    <name type="scientific">Tranquillimonas rosea</name>
    <dbReference type="NCBI Taxonomy" id="641238"/>
    <lineage>
        <taxon>Bacteria</taxon>
        <taxon>Pseudomonadati</taxon>
        <taxon>Pseudomonadota</taxon>
        <taxon>Alphaproteobacteria</taxon>
        <taxon>Rhodobacterales</taxon>
        <taxon>Roseobacteraceae</taxon>
        <taxon>Tranquillimonas</taxon>
    </lineage>
</organism>
<reference evidence="5 6" key="1">
    <citation type="submission" date="2016-10" db="EMBL/GenBank/DDBJ databases">
        <authorList>
            <person name="de Groot N.N."/>
        </authorList>
    </citation>
    <scope>NUCLEOTIDE SEQUENCE [LARGE SCALE GENOMIC DNA]</scope>
    <source>
        <strain evidence="5 6">DSM 23042</strain>
    </source>
</reference>
<dbReference type="RefSeq" id="WP_092696090.1">
    <property type="nucleotide sequence ID" value="NZ_CBDDGO010000004.1"/>
</dbReference>
<dbReference type="InterPro" id="IPR029056">
    <property type="entry name" value="Ribokinase-like"/>
</dbReference>
<dbReference type="STRING" id="641238.SAMN04490244_11476"/>
<dbReference type="SUPFAM" id="SSF53613">
    <property type="entry name" value="Ribokinase-like"/>
    <property type="match status" value="1"/>
</dbReference>
<feature type="domain" description="Carbohydrate kinase PfkB" evidence="4">
    <location>
        <begin position="56"/>
        <end position="319"/>
    </location>
</feature>
<dbReference type="PANTHER" id="PTHR43320:SF3">
    <property type="entry name" value="CARBOHYDRATE KINASE PFKB DOMAIN-CONTAINING PROTEIN"/>
    <property type="match status" value="1"/>
</dbReference>
<proteinExistence type="inferred from homology"/>
<name>A0A1H9WY64_9RHOB</name>
<evidence type="ECO:0000313" key="5">
    <source>
        <dbReference type="EMBL" id="SES38850.1"/>
    </source>
</evidence>
<comment type="similarity">
    <text evidence="1">Belongs to the carbohydrate kinase PfkB family.</text>
</comment>
<dbReference type="GO" id="GO:0016301">
    <property type="term" value="F:kinase activity"/>
    <property type="evidence" value="ECO:0007669"/>
    <property type="project" value="UniProtKB-KW"/>
</dbReference>
<protein>
    <submittedName>
        <fullName evidence="5">Sugar or nucleoside kinase, ribokinase family</fullName>
    </submittedName>
</protein>
<gene>
    <name evidence="5" type="ORF">SAMN04490244_11476</name>
</gene>
<dbReference type="EMBL" id="FOGU01000014">
    <property type="protein sequence ID" value="SES38850.1"/>
    <property type="molecule type" value="Genomic_DNA"/>
</dbReference>
<dbReference type="Proteomes" id="UP000198885">
    <property type="component" value="Unassembled WGS sequence"/>
</dbReference>
<evidence type="ECO:0000259" key="4">
    <source>
        <dbReference type="Pfam" id="PF00294"/>
    </source>
</evidence>
<dbReference type="PROSITE" id="PS00584">
    <property type="entry name" value="PFKB_KINASES_2"/>
    <property type="match status" value="1"/>
</dbReference>
<dbReference type="InterPro" id="IPR052700">
    <property type="entry name" value="Carb_kinase_PfkB-like"/>
</dbReference>
<keyword evidence="3 5" id="KW-0418">Kinase</keyword>
<evidence type="ECO:0000256" key="3">
    <source>
        <dbReference type="ARBA" id="ARBA00022777"/>
    </source>
</evidence>
<dbReference type="Pfam" id="PF00294">
    <property type="entry name" value="PfkB"/>
    <property type="match status" value="1"/>
</dbReference>
<evidence type="ECO:0000313" key="6">
    <source>
        <dbReference type="Proteomes" id="UP000198885"/>
    </source>
</evidence>